<protein>
    <submittedName>
        <fullName evidence="4">Sialate O-acetylesterase</fullName>
    </submittedName>
</protein>
<evidence type="ECO:0000313" key="5">
    <source>
        <dbReference type="Proteomes" id="UP001589818"/>
    </source>
</evidence>
<dbReference type="SUPFAM" id="SSF52266">
    <property type="entry name" value="SGNH hydrolase"/>
    <property type="match status" value="1"/>
</dbReference>
<proteinExistence type="predicted"/>
<keyword evidence="5" id="KW-1185">Reference proteome</keyword>
<feature type="region of interest" description="Disordered" evidence="2">
    <location>
        <begin position="73"/>
        <end position="95"/>
    </location>
</feature>
<dbReference type="RefSeq" id="WP_204815944.1">
    <property type="nucleotide sequence ID" value="NZ_JANHOF010000001.1"/>
</dbReference>
<dbReference type="Pfam" id="PF03629">
    <property type="entry name" value="SASA"/>
    <property type="match status" value="1"/>
</dbReference>
<evidence type="ECO:0000259" key="3">
    <source>
        <dbReference type="Pfam" id="PF03629"/>
    </source>
</evidence>
<reference evidence="4 5" key="1">
    <citation type="submission" date="2024-09" db="EMBL/GenBank/DDBJ databases">
        <authorList>
            <person name="Sun Q."/>
            <person name="Mori K."/>
        </authorList>
    </citation>
    <scope>NUCLEOTIDE SEQUENCE [LARGE SCALE GENOMIC DNA]</scope>
    <source>
        <strain evidence="4 5">CCM 4839</strain>
    </source>
</reference>
<gene>
    <name evidence="4" type="ORF">ACFFJ8_25865</name>
</gene>
<dbReference type="EMBL" id="JBHLVF010000041">
    <property type="protein sequence ID" value="MFC0394776.1"/>
    <property type="molecule type" value="Genomic_DNA"/>
</dbReference>
<name>A0ABV6JFV0_9BACL</name>
<dbReference type="InterPro" id="IPR005181">
    <property type="entry name" value="SASA"/>
</dbReference>
<comment type="caution">
    <text evidence="4">The sequence shown here is derived from an EMBL/GenBank/DDBJ whole genome shotgun (WGS) entry which is preliminary data.</text>
</comment>
<dbReference type="InterPro" id="IPR036514">
    <property type="entry name" value="SGNH_hydro_sf"/>
</dbReference>
<evidence type="ECO:0000256" key="2">
    <source>
        <dbReference type="SAM" id="MobiDB-lite"/>
    </source>
</evidence>
<dbReference type="PANTHER" id="PTHR31988:SF19">
    <property type="entry name" value="9-O-ACETYL-N-ACETYLNEURAMINIC ACID DEACETYLASE-RELATED"/>
    <property type="match status" value="1"/>
</dbReference>
<sequence length="496" mass="55893">MPGIYGMAGVVIDEGPGDWQIIQQINGEASIRLAGAYAKRDIPDDSNVNVIVRLVSEDSGEPVKQWQQARLLSEEEWTSTQDDNGFSSRQRGFESRETPSGYWETIIEGIPAGGLYRIETMLASREYNMDVVITRGDMIHHIGIGDIYLIAGQSNASGRGKDPVMDPPEIGVHMFRNSGDWSLATHPLNESTRSIYPLHYEYHNPSHSPYLNFAKQLKRELGYPIGLIQSALGGMPLRFWDVEEEGELYHNMIQLARDAAGGRIRGVLWYQGCTDALEQRSDDYLERFGSMVERTRAELGLPELPFLTVQLNRCTRQSDPEMDMHWGRIREAQRKASRSLPEVYVVPATDCMLYDLIHNSAAANMMLGERLARMALTELYDRGKWNGVPDIEQALLLQDDGRIALVFANVHNRFHLFDLPPASVPFTIEDEAGRNDIAVWFAEDNRIYLTPSRPVIGHCVVHGVWQMNPPGPTPTDWGRLPILSFYGVEVQQGTHS</sequence>
<feature type="compositionally biased region" description="Polar residues" evidence="2">
    <location>
        <begin position="78"/>
        <end position="90"/>
    </location>
</feature>
<evidence type="ECO:0000256" key="1">
    <source>
        <dbReference type="ARBA" id="ARBA00022801"/>
    </source>
</evidence>
<accession>A0ABV6JFV0</accession>
<dbReference type="PANTHER" id="PTHR31988">
    <property type="entry name" value="ESTERASE, PUTATIVE (DUF303)-RELATED"/>
    <property type="match status" value="1"/>
</dbReference>
<dbReference type="Gene3D" id="3.40.50.1110">
    <property type="entry name" value="SGNH hydrolase"/>
    <property type="match status" value="1"/>
</dbReference>
<feature type="domain" description="Sialate O-acetylesterase" evidence="3">
    <location>
        <begin position="146"/>
        <end position="376"/>
    </location>
</feature>
<keyword evidence="1" id="KW-0378">Hydrolase</keyword>
<organism evidence="4 5">
    <name type="scientific">Paenibacillus mendelii</name>
    <dbReference type="NCBI Taxonomy" id="206163"/>
    <lineage>
        <taxon>Bacteria</taxon>
        <taxon>Bacillati</taxon>
        <taxon>Bacillota</taxon>
        <taxon>Bacilli</taxon>
        <taxon>Bacillales</taxon>
        <taxon>Paenibacillaceae</taxon>
        <taxon>Paenibacillus</taxon>
    </lineage>
</organism>
<dbReference type="Proteomes" id="UP001589818">
    <property type="component" value="Unassembled WGS sequence"/>
</dbReference>
<dbReference type="InterPro" id="IPR052940">
    <property type="entry name" value="Carb_Esterase_6"/>
</dbReference>
<evidence type="ECO:0000313" key="4">
    <source>
        <dbReference type="EMBL" id="MFC0394776.1"/>
    </source>
</evidence>